<dbReference type="SUPFAM" id="SSF46785">
    <property type="entry name" value="Winged helix' DNA-binding domain"/>
    <property type="match status" value="1"/>
</dbReference>
<dbReference type="InterPro" id="IPR000524">
    <property type="entry name" value="Tscrpt_reg_HTH_GntR"/>
</dbReference>
<keyword evidence="3" id="KW-0804">Transcription</keyword>
<dbReference type="Proteomes" id="UP000656813">
    <property type="component" value="Unassembled WGS sequence"/>
</dbReference>
<keyword evidence="2" id="KW-0238">DNA-binding</keyword>
<dbReference type="SMART" id="SM00895">
    <property type="entry name" value="FCD"/>
    <property type="match status" value="1"/>
</dbReference>
<dbReference type="PROSITE" id="PS50949">
    <property type="entry name" value="HTH_GNTR"/>
    <property type="match status" value="1"/>
</dbReference>
<dbReference type="SUPFAM" id="SSF48008">
    <property type="entry name" value="GntR ligand-binding domain-like"/>
    <property type="match status" value="1"/>
</dbReference>
<keyword evidence="1" id="KW-0805">Transcription regulation</keyword>
<dbReference type="Pfam" id="PF07729">
    <property type="entry name" value="FCD"/>
    <property type="match status" value="1"/>
</dbReference>
<comment type="caution">
    <text evidence="5">The sequence shown here is derived from an EMBL/GenBank/DDBJ whole genome shotgun (WGS) entry which is preliminary data.</text>
</comment>
<dbReference type="InterPro" id="IPR008920">
    <property type="entry name" value="TF_FadR/GntR_C"/>
</dbReference>
<dbReference type="EMBL" id="BMFV01000015">
    <property type="protein sequence ID" value="GGH82469.1"/>
    <property type="molecule type" value="Genomic_DNA"/>
</dbReference>
<evidence type="ECO:0000313" key="6">
    <source>
        <dbReference type="Proteomes" id="UP000656813"/>
    </source>
</evidence>
<evidence type="ECO:0000256" key="2">
    <source>
        <dbReference type="ARBA" id="ARBA00023125"/>
    </source>
</evidence>
<dbReference type="PANTHER" id="PTHR43537">
    <property type="entry name" value="TRANSCRIPTIONAL REGULATOR, GNTR FAMILY"/>
    <property type="match status" value="1"/>
</dbReference>
<keyword evidence="6" id="KW-1185">Reference proteome</keyword>
<gene>
    <name evidence="5" type="primary">kdgR</name>
    <name evidence="5" type="ORF">GCM10007096_21900</name>
</gene>
<dbReference type="PANTHER" id="PTHR43537:SF6">
    <property type="entry name" value="HTH-TYPE TRANSCRIPTIONAL REPRESSOR RSPR"/>
    <property type="match status" value="1"/>
</dbReference>
<evidence type="ECO:0000256" key="1">
    <source>
        <dbReference type="ARBA" id="ARBA00023015"/>
    </source>
</evidence>
<feature type="domain" description="HTH gntR-type" evidence="4">
    <location>
        <begin position="7"/>
        <end position="74"/>
    </location>
</feature>
<evidence type="ECO:0000313" key="5">
    <source>
        <dbReference type="EMBL" id="GGH82469.1"/>
    </source>
</evidence>
<evidence type="ECO:0000256" key="3">
    <source>
        <dbReference type="ARBA" id="ARBA00023163"/>
    </source>
</evidence>
<protein>
    <submittedName>
        <fullName evidence="5">GntR family transcriptional regulator</fullName>
    </submittedName>
</protein>
<dbReference type="InterPro" id="IPR036390">
    <property type="entry name" value="WH_DNA-bd_sf"/>
</dbReference>
<dbReference type="InterPro" id="IPR036388">
    <property type="entry name" value="WH-like_DNA-bd_sf"/>
</dbReference>
<organism evidence="5 6">
    <name type="scientific">Pullulanibacillus pueri</name>
    <dbReference type="NCBI Taxonomy" id="1437324"/>
    <lineage>
        <taxon>Bacteria</taxon>
        <taxon>Bacillati</taxon>
        <taxon>Bacillota</taxon>
        <taxon>Bacilli</taxon>
        <taxon>Bacillales</taxon>
        <taxon>Sporolactobacillaceae</taxon>
        <taxon>Pullulanibacillus</taxon>
    </lineage>
</organism>
<dbReference type="GO" id="GO:0003700">
    <property type="term" value="F:DNA-binding transcription factor activity"/>
    <property type="evidence" value="ECO:0007669"/>
    <property type="project" value="InterPro"/>
</dbReference>
<dbReference type="AlphaFoldDB" id="A0A8J3EMF1"/>
<dbReference type="RefSeq" id="WP_188497442.1">
    <property type="nucleotide sequence ID" value="NZ_BMFV01000015.1"/>
</dbReference>
<reference evidence="5" key="2">
    <citation type="submission" date="2020-09" db="EMBL/GenBank/DDBJ databases">
        <authorList>
            <person name="Sun Q."/>
            <person name="Zhou Y."/>
        </authorList>
    </citation>
    <scope>NUCLEOTIDE SEQUENCE</scope>
    <source>
        <strain evidence="5">CGMCC 1.12777</strain>
    </source>
</reference>
<dbReference type="InterPro" id="IPR011711">
    <property type="entry name" value="GntR_C"/>
</dbReference>
<dbReference type="GO" id="GO:0003677">
    <property type="term" value="F:DNA binding"/>
    <property type="evidence" value="ECO:0007669"/>
    <property type="project" value="UniProtKB-KW"/>
</dbReference>
<dbReference type="SMART" id="SM00345">
    <property type="entry name" value="HTH_GNTR"/>
    <property type="match status" value="1"/>
</dbReference>
<accession>A0A8J3EMF1</accession>
<sequence>MTISKTLTAKEYAYSELKEQILKLQLTPGTKISEKTMAERLQVSRTPIREAFLRLAQEELLTIIPQSGTFVSLINLDFAEEARFVREQIETAVAALCCETIHHESLVRLEANIKMQEYSARTDIEPHEKNQFFDLDEQFHKELFDWSGKQRTWQMLQGMTAHLNRFRLLRLMAKETFDKEILIDQHKAIYSAICNQNKAEVKKIETEHLRLMLSEKEILLREFPEYFSRN</sequence>
<name>A0A8J3EMF1_9BACL</name>
<dbReference type="Pfam" id="PF00392">
    <property type="entry name" value="GntR"/>
    <property type="match status" value="1"/>
</dbReference>
<dbReference type="CDD" id="cd07377">
    <property type="entry name" value="WHTH_GntR"/>
    <property type="match status" value="1"/>
</dbReference>
<dbReference type="Gene3D" id="1.20.120.530">
    <property type="entry name" value="GntR ligand-binding domain-like"/>
    <property type="match status" value="1"/>
</dbReference>
<evidence type="ECO:0000259" key="4">
    <source>
        <dbReference type="PROSITE" id="PS50949"/>
    </source>
</evidence>
<dbReference type="Gene3D" id="1.10.10.10">
    <property type="entry name" value="Winged helix-like DNA-binding domain superfamily/Winged helix DNA-binding domain"/>
    <property type="match status" value="1"/>
</dbReference>
<proteinExistence type="predicted"/>
<reference evidence="5" key="1">
    <citation type="journal article" date="2014" name="Int. J. Syst. Evol. Microbiol.">
        <title>Complete genome sequence of Corynebacterium casei LMG S-19264T (=DSM 44701T), isolated from a smear-ripened cheese.</title>
        <authorList>
            <consortium name="US DOE Joint Genome Institute (JGI-PGF)"/>
            <person name="Walter F."/>
            <person name="Albersmeier A."/>
            <person name="Kalinowski J."/>
            <person name="Ruckert C."/>
        </authorList>
    </citation>
    <scope>NUCLEOTIDE SEQUENCE</scope>
    <source>
        <strain evidence="5">CGMCC 1.12777</strain>
    </source>
</reference>